<protein>
    <submittedName>
        <fullName evidence="2">Uncharacterized protein</fullName>
    </submittedName>
</protein>
<evidence type="ECO:0000256" key="1">
    <source>
        <dbReference type="SAM" id="Phobius"/>
    </source>
</evidence>
<accession>A0ABX6T3U8</accession>
<evidence type="ECO:0000313" key="3">
    <source>
        <dbReference type="Proteomes" id="UP000516134"/>
    </source>
</evidence>
<proteinExistence type="predicted"/>
<dbReference type="EMBL" id="CP060780">
    <property type="protein sequence ID" value="QNP44114.1"/>
    <property type="molecule type" value="Genomic_DNA"/>
</dbReference>
<keyword evidence="3" id="KW-1185">Reference proteome</keyword>
<name>A0ABX6T3U8_9SPHN</name>
<organism evidence="2 3">
    <name type="scientific">Sphingomonas daechungensis</name>
    <dbReference type="NCBI Taxonomy" id="1176646"/>
    <lineage>
        <taxon>Bacteria</taxon>
        <taxon>Pseudomonadati</taxon>
        <taxon>Pseudomonadota</taxon>
        <taxon>Alphaproteobacteria</taxon>
        <taxon>Sphingomonadales</taxon>
        <taxon>Sphingomonadaceae</taxon>
        <taxon>Sphingomonas</taxon>
    </lineage>
</organism>
<dbReference type="Proteomes" id="UP000516134">
    <property type="component" value="Chromosome"/>
</dbReference>
<keyword evidence="1" id="KW-0472">Membrane</keyword>
<feature type="transmembrane region" description="Helical" evidence="1">
    <location>
        <begin position="23"/>
        <end position="49"/>
    </location>
</feature>
<evidence type="ECO:0000313" key="2">
    <source>
        <dbReference type="EMBL" id="QNP44114.1"/>
    </source>
</evidence>
<keyword evidence="1" id="KW-0812">Transmembrane</keyword>
<gene>
    <name evidence="2" type="ORF">H9L15_06140</name>
</gene>
<reference evidence="2 3" key="1">
    <citation type="submission" date="2020-08" db="EMBL/GenBank/DDBJ databases">
        <title>Genome sequence of Sphingomonas daechungensis KACC 18115T.</title>
        <authorList>
            <person name="Hyun D.-W."/>
            <person name="Bae J.-W."/>
        </authorList>
    </citation>
    <scope>NUCLEOTIDE SEQUENCE [LARGE SCALE GENOMIC DNA]</scope>
    <source>
        <strain evidence="2 3">KACC 18115</strain>
    </source>
</reference>
<sequence>MHGIGATDEQVALLFQRKIALDAMVGALIGGALAAIALLVIGGGGMAMARELAGALRWT</sequence>
<keyword evidence="1" id="KW-1133">Transmembrane helix</keyword>